<name>A0A0K2VBC3_LEPSM</name>
<evidence type="ECO:0000313" key="1">
    <source>
        <dbReference type="EMBL" id="CDW47472.1"/>
    </source>
</evidence>
<feature type="non-terminal residue" evidence="1">
    <location>
        <position position="1"/>
    </location>
</feature>
<organism evidence="1">
    <name type="scientific">Lepeophtheirus salmonis</name>
    <name type="common">Salmon louse</name>
    <name type="synonym">Caligus salmonis</name>
    <dbReference type="NCBI Taxonomy" id="72036"/>
    <lineage>
        <taxon>Eukaryota</taxon>
        <taxon>Metazoa</taxon>
        <taxon>Ecdysozoa</taxon>
        <taxon>Arthropoda</taxon>
        <taxon>Crustacea</taxon>
        <taxon>Multicrustacea</taxon>
        <taxon>Hexanauplia</taxon>
        <taxon>Copepoda</taxon>
        <taxon>Siphonostomatoida</taxon>
        <taxon>Caligidae</taxon>
        <taxon>Lepeophtheirus</taxon>
    </lineage>
</organism>
<proteinExistence type="predicted"/>
<reference evidence="1" key="1">
    <citation type="submission" date="2014-05" db="EMBL/GenBank/DDBJ databases">
        <authorList>
            <person name="Chronopoulou M."/>
        </authorList>
    </citation>
    <scope>NUCLEOTIDE SEQUENCE</scope>
    <source>
        <tissue evidence="1">Whole organism</tissue>
    </source>
</reference>
<dbReference type="EMBL" id="HACA01030111">
    <property type="protein sequence ID" value="CDW47472.1"/>
    <property type="molecule type" value="Transcribed_RNA"/>
</dbReference>
<sequence>PRYPDRSRKSYHPPLTAPSLKLWKFNSALSPTLRKLFHQQESFSVLSGQGKSGRNLTANYETCIRE</sequence>
<protein>
    <submittedName>
        <fullName evidence="1">Uncharacterized protein</fullName>
    </submittedName>
</protein>
<accession>A0A0K2VBC3</accession>
<dbReference type="AlphaFoldDB" id="A0A0K2VBC3"/>